<proteinExistence type="predicted"/>
<evidence type="ECO:0000256" key="1">
    <source>
        <dbReference type="SAM" id="Phobius"/>
    </source>
</evidence>
<name>A0A1F7GJE7_9BACT</name>
<organism evidence="2 3">
    <name type="scientific">Candidatus Roizmanbacteria bacterium RIFCSPHIGHO2_01_FULL_39_24</name>
    <dbReference type="NCBI Taxonomy" id="1802032"/>
    <lineage>
        <taxon>Bacteria</taxon>
        <taxon>Candidatus Roizmaniibacteriota</taxon>
    </lineage>
</organism>
<feature type="transmembrane region" description="Helical" evidence="1">
    <location>
        <begin position="48"/>
        <end position="64"/>
    </location>
</feature>
<accession>A0A1F7GJE7</accession>
<protein>
    <recommendedName>
        <fullName evidence="4">RiboL-PSP-HEPN domain-containing protein</fullName>
    </recommendedName>
</protein>
<evidence type="ECO:0008006" key="4">
    <source>
        <dbReference type="Google" id="ProtNLM"/>
    </source>
</evidence>
<dbReference type="EMBL" id="MFZH01000020">
    <property type="protein sequence ID" value="OGK19021.1"/>
    <property type="molecule type" value="Genomic_DNA"/>
</dbReference>
<dbReference type="Proteomes" id="UP000176850">
    <property type="component" value="Unassembled WGS sequence"/>
</dbReference>
<dbReference type="AlphaFoldDB" id="A0A1F7GJE7"/>
<gene>
    <name evidence="2" type="ORF">A2799_04360</name>
</gene>
<keyword evidence="1" id="KW-0812">Transmembrane</keyword>
<comment type="caution">
    <text evidence="2">The sequence shown here is derived from an EMBL/GenBank/DDBJ whole genome shotgun (WGS) entry which is preliminary data.</text>
</comment>
<sequence length="176" mass="20653">MASNFPFVSDLVLRENLDIAFNHILDLIPFSESKSYSDLAKSSFRKTVIIYTASIIEALLLYLLEKKYTKEDLVIYKWDFTNKIVLHEVTDSHQIIAGDYMKNPEKIKFEKLNLGNINNFLKAKDCIEDELFKKIDRVRQLRNEQHIGIHKEIKDYTKADLEFVFSVAKEVKKLFT</sequence>
<evidence type="ECO:0000313" key="3">
    <source>
        <dbReference type="Proteomes" id="UP000176850"/>
    </source>
</evidence>
<evidence type="ECO:0000313" key="2">
    <source>
        <dbReference type="EMBL" id="OGK19021.1"/>
    </source>
</evidence>
<keyword evidence="1" id="KW-1133">Transmembrane helix</keyword>
<reference evidence="2 3" key="1">
    <citation type="journal article" date="2016" name="Nat. Commun.">
        <title>Thousands of microbial genomes shed light on interconnected biogeochemical processes in an aquifer system.</title>
        <authorList>
            <person name="Anantharaman K."/>
            <person name="Brown C.T."/>
            <person name="Hug L.A."/>
            <person name="Sharon I."/>
            <person name="Castelle C.J."/>
            <person name="Probst A.J."/>
            <person name="Thomas B.C."/>
            <person name="Singh A."/>
            <person name="Wilkins M.J."/>
            <person name="Karaoz U."/>
            <person name="Brodie E.L."/>
            <person name="Williams K.H."/>
            <person name="Hubbard S.S."/>
            <person name="Banfield J.F."/>
        </authorList>
    </citation>
    <scope>NUCLEOTIDE SEQUENCE [LARGE SCALE GENOMIC DNA]</scope>
</reference>
<keyword evidence="1" id="KW-0472">Membrane</keyword>